<dbReference type="Gene3D" id="1.10.287.110">
    <property type="entry name" value="DnaJ domain"/>
    <property type="match status" value="1"/>
</dbReference>
<reference evidence="3 4" key="1">
    <citation type="submission" date="2024-10" db="EMBL/GenBank/DDBJ databases">
        <title>The Natural Products Discovery Center: Release of the First 8490 Sequenced Strains for Exploring Actinobacteria Biosynthetic Diversity.</title>
        <authorList>
            <person name="Kalkreuter E."/>
            <person name="Kautsar S.A."/>
            <person name="Yang D."/>
            <person name="Bader C.D."/>
            <person name="Teijaro C.N."/>
            <person name="Fluegel L."/>
            <person name="Davis C.M."/>
            <person name="Simpson J.R."/>
            <person name="Lauterbach L."/>
            <person name="Steele A.D."/>
            <person name="Gui C."/>
            <person name="Meng S."/>
            <person name="Li G."/>
            <person name="Viehrig K."/>
            <person name="Ye F."/>
            <person name="Su P."/>
            <person name="Kiefer A.F."/>
            <person name="Nichols A."/>
            <person name="Cepeda A.J."/>
            <person name="Yan W."/>
            <person name="Fan B."/>
            <person name="Jiang Y."/>
            <person name="Adhikari A."/>
            <person name="Zheng C.-J."/>
            <person name="Schuster L."/>
            <person name="Cowan T.M."/>
            <person name="Smanski M.J."/>
            <person name="Chevrette M.G."/>
            <person name="De Carvalho L.P.S."/>
            <person name="Shen B."/>
        </authorList>
    </citation>
    <scope>NUCLEOTIDE SEQUENCE [LARGE SCALE GENOMIC DNA]</scope>
    <source>
        <strain evidence="3 4">NPDC020602</strain>
    </source>
</reference>
<evidence type="ECO:0000256" key="1">
    <source>
        <dbReference type="SAM" id="MobiDB-lite"/>
    </source>
</evidence>
<keyword evidence="4" id="KW-1185">Reference proteome</keyword>
<evidence type="ECO:0000313" key="3">
    <source>
        <dbReference type="EMBL" id="MFI1712126.1"/>
    </source>
</evidence>
<comment type="caution">
    <text evidence="3">The sequence shown here is derived from an EMBL/GenBank/DDBJ whole genome shotgun (WGS) entry which is preliminary data.</text>
</comment>
<dbReference type="PANTHER" id="PTHR43096:SF10">
    <property type="entry name" value="CHAPERONE PROTEIN DNAJ A6, CHLOROPLASTIC"/>
    <property type="match status" value="1"/>
</dbReference>
<dbReference type="PROSITE" id="PS50076">
    <property type="entry name" value="DNAJ_2"/>
    <property type="match status" value="1"/>
</dbReference>
<protein>
    <submittedName>
        <fullName evidence="3">J domain-containing protein</fullName>
    </submittedName>
</protein>
<dbReference type="Pfam" id="PF00226">
    <property type="entry name" value="DnaJ"/>
    <property type="match status" value="1"/>
</dbReference>
<evidence type="ECO:0000313" key="4">
    <source>
        <dbReference type="Proteomes" id="UP001611339"/>
    </source>
</evidence>
<feature type="domain" description="J" evidence="2">
    <location>
        <begin position="8"/>
        <end position="73"/>
    </location>
</feature>
<dbReference type="PRINTS" id="PR00625">
    <property type="entry name" value="JDOMAIN"/>
</dbReference>
<accession>A0ABW7TY62</accession>
<dbReference type="Proteomes" id="UP001611339">
    <property type="component" value="Unassembled WGS sequence"/>
</dbReference>
<dbReference type="RefSeq" id="WP_398706412.1">
    <property type="nucleotide sequence ID" value="NZ_JBIRUI010000001.1"/>
</dbReference>
<name>A0ABW7TY62_9ACTN</name>
<dbReference type="InterPro" id="IPR001623">
    <property type="entry name" value="DnaJ_domain"/>
</dbReference>
<dbReference type="SUPFAM" id="SSF46565">
    <property type="entry name" value="Chaperone J-domain"/>
    <property type="match status" value="1"/>
</dbReference>
<sequence length="131" mass="14213">MTASRRPDYYAVLGVDPTASVKQITSAYRASVRALHPDAHPERRAQPQELDEVMTAYGTLRDARKRAEYDRHRAAGSPHGAATPAAAVPVRHTGRPARPSVRAVYVVVVGPASTPRHRGAWLEAGPVRIGF</sequence>
<dbReference type="InterPro" id="IPR036869">
    <property type="entry name" value="J_dom_sf"/>
</dbReference>
<feature type="region of interest" description="Disordered" evidence="1">
    <location>
        <begin position="69"/>
        <end position="94"/>
    </location>
</feature>
<gene>
    <name evidence="3" type="ORF">ACH407_00865</name>
</gene>
<evidence type="ECO:0000259" key="2">
    <source>
        <dbReference type="PROSITE" id="PS50076"/>
    </source>
</evidence>
<dbReference type="EMBL" id="JBIRUI010000001">
    <property type="protein sequence ID" value="MFI1712126.1"/>
    <property type="molecule type" value="Genomic_DNA"/>
</dbReference>
<proteinExistence type="predicted"/>
<organism evidence="3 4">
    <name type="scientific">Streptomyces litmocidini</name>
    <dbReference type="NCBI Taxonomy" id="67318"/>
    <lineage>
        <taxon>Bacteria</taxon>
        <taxon>Bacillati</taxon>
        <taxon>Actinomycetota</taxon>
        <taxon>Actinomycetes</taxon>
        <taxon>Kitasatosporales</taxon>
        <taxon>Streptomycetaceae</taxon>
        <taxon>Streptomyces</taxon>
    </lineage>
</organism>
<dbReference type="PANTHER" id="PTHR43096">
    <property type="entry name" value="DNAJ HOMOLOG 1, MITOCHONDRIAL-RELATED"/>
    <property type="match status" value="1"/>
</dbReference>
<dbReference type="CDD" id="cd06257">
    <property type="entry name" value="DnaJ"/>
    <property type="match status" value="1"/>
</dbReference>
<dbReference type="SMART" id="SM00271">
    <property type="entry name" value="DnaJ"/>
    <property type="match status" value="1"/>
</dbReference>